<feature type="transmembrane region" description="Helical" evidence="1">
    <location>
        <begin position="12"/>
        <end position="30"/>
    </location>
</feature>
<dbReference type="VEuPathDB" id="FungiDB:HZS61_004852"/>
<evidence type="ECO:0000313" key="2">
    <source>
        <dbReference type="EMBL" id="RKL19331.1"/>
    </source>
</evidence>
<keyword evidence="1" id="KW-1133">Transmembrane helix</keyword>
<comment type="caution">
    <text evidence="2">The sequence shown here is derived from an EMBL/GenBank/DDBJ whole genome shotgun (WGS) entry which is preliminary data.</text>
</comment>
<dbReference type="AlphaFoldDB" id="A0A420RQJ7"/>
<accession>A0A420RQJ7</accession>
<proteinExistence type="predicted"/>
<protein>
    <submittedName>
        <fullName evidence="2">Uncharacterized protein</fullName>
    </submittedName>
</protein>
<reference evidence="2 3" key="1">
    <citation type="journal article" date="2018" name="Sci. Rep.">
        <title>Characterisation of pathogen-specific regions and novel effector candidates in Fusarium oxysporum f. sp. cepae.</title>
        <authorList>
            <person name="Armitage A.D."/>
            <person name="Taylor A."/>
            <person name="Sobczyk M.K."/>
            <person name="Baxter L."/>
            <person name="Greenfield B.P."/>
            <person name="Bates H.J."/>
            <person name="Wilson F."/>
            <person name="Jackson A.C."/>
            <person name="Ott S."/>
            <person name="Harrison R.J."/>
            <person name="Clarkson J.P."/>
        </authorList>
    </citation>
    <scope>NUCLEOTIDE SEQUENCE [LARGE SCALE GENOMIC DNA]</scope>
    <source>
        <strain evidence="2 3">Fo_A28</strain>
    </source>
</reference>
<organism evidence="2 3">
    <name type="scientific">Fusarium oxysporum</name>
    <name type="common">Fusarium vascular wilt</name>
    <dbReference type="NCBI Taxonomy" id="5507"/>
    <lineage>
        <taxon>Eukaryota</taxon>
        <taxon>Fungi</taxon>
        <taxon>Dikarya</taxon>
        <taxon>Ascomycota</taxon>
        <taxon>Pezizomycotina</taxon>
        <taxon>Sordariomycetes</taxon>
        <taxon>Hypocreomycetidae</taxon>
        <taxon>Hypocreales</taxon>
        <taxon>Nectriaceae</taxon>
        <taxon>Fusarium</taxon>
        <taxon>Fusarium oxysporum species complex</taxon>
    </lineage>
</organism>
<sequence>MAMTIEIEPAGAHIVVSVLIMTIALIWSVMKCFSFGKSKQADPVCASLSPHPTYHPLTYPQTPLTDSLPALGDTPLTTTELSHRRNQETMKKQIACLERNRQLAFAEVCRVYARRIKIDENIHNLKEAIKKAELPRDIGRVAEMKKRIRHFWKEQEDCHGMVDDISHRMYLMLMQRLTLRRKIDRLDMQMECNRLADILYPQVPFELLDDVKEDVKK</sequence>
<dbReference type="VEuPathDB" id="FungiDB:FOXG_14697"/>
<dbReference type="VEuPathDB" id="FungiDB:FOMG_08998"/>
<dbReference type="Proteomes" id="UP000285860">
    <property type="component" value="Unassembled WGS sequence"/>
</dbReference>
<keyword evidence="1" id="KW-0812">Transmembrane</keyword>
<name>A0A420RQJ7_FUSOX</name>
<dbReference type="VEuPathDB" id="FungiDB:FOZG_15897"/>
<dbReference type="VEuPathDB" id="FungiDB:FOC4_g10003973"/>
<evidence type="ECO:0000256" key="1">
    <source>
        <dbReference type="SAM" id="Phobius"/>
    </source>
</evidence>
<evidence type="ECO:0000313" key="3">
    <source>
        <dbReference type="Proteomes" id="UP000285860"/>
    </source>
</evidence>
<keyword evidence="1" id="KW-0472">Membrane</keyword>
<dbReference type="VEuPathDB" id="FungiDB:FOIG_09667"/>
<gene>
    <name evidence="2" type="ORF">BFJ68_g3605</name>
</gene>
<dbReference type="EMBL" id="MRCY01000011">
    <property type="protein sequence ID" value="RKL19331.1"/>
    <property type="molecule type" value="Genomic_DNA"/>
</dbReference>